<evidence type="ECO:0000256" key="6">
    <source>
        <dbReference type="ARBA" id="ARBA00022679"/>
    </source>
</evidence>
<evidence type="ECO:0000256" key="5">
    <source>
        <dbReference type="ARBA" id="ARBA00022603"/>
    </source>
</evidence>
<reference evidence="11 12" key="1">
    <citation type="submission" date="2024-02" db="EMBL/GenBank/DDBJ databases">
        <title>De novo assembly and annotation of 12 fungi associated with fruit tree decline syndrome in Ontario, Canada.</title>
        <authorList>
            <person name="Sulman M."/>
            <person name="Ellouze W."/>
            <person name="Ilyukhin E."/>
        </authorList>
    </citation>
    <scope>NUCLEOTIDE SEQUENCE [LARGE SCALE GENOMIC DNA]</scope>
    <source>
        <strain evidence="11 12">M11/M66-122</strain>
    </source>
</reference>
<evidence type="ECO:0000256" key="9">
    <source>
        <dbReference type="PIRSR" id="PIRSR016305-1"/>
    </source>
</evidence>
<dbReference type="InterPro" id="IPR029063">
    <property type="entry name" value="SAM-dependent_MTases_sf"/>
</dbReference>
<evidence type="ECO:0000256" key="10">
    <source>
        <dbReference type="SAM" id="MobiDB-lite"/>
    </source>
</evidence>
<protein>
    <recommendedName>
        <fullName evidence="4 8">Leucine carboxyl methyltransferase 1</fullName>
        <ecNumber evidence="3 8">2.1.1.233</ecNumber>
    </recommendedName>
</protein>
<organism evidence="11 12">
    <name type="scientific">Diatrype stigma</name>
    <dbReference type="NCBI Taxonomy" id="117547"/>
    <lineage>
        <taxon>Eukaryota</taxon>
        <taxon>Fungi</taxon>
        <taxon>Dikarya</taxon>
        <taxon>Ascomycota</taxon>
        <taxon>Pezizomycotina</taxon>
        <taxon>Sordariomycetes</taxon>
        <taxon>Xylariomycetidae</taxon>
        <taxon>Xylariales</taxon>
        <taxon>Diatrypaceae</taxon>
        <taxon>Diatrype</taxon>
    </lineage>
</organism>
<feature type="binding site" evidence="9">
    <location>
        <position position="8"/>
    </location>
    <ligand>
        <name>S-adenosyl-L-methionine</name>
        <dbReference type="ChEBI" id="CHEBI:59789"/>
    </ligand>
</feature>
<comment type="catalytic activity">
    <reaction evidence="1 8">
        <text>[phosphatase 2A protein]-C-terminal L-leucine + S-adenosyl-L-methionine = [phosphatase 2A protein]-C-terminal L-leucine methyl ester + S-adenosyl-L-homocysteine</text>
        <dbReference type="Rhea" id="RHEA:48544"/>
        <dbReference type="Rhea" id="RHEA-COMP:12134"/>
        <dbReference type="Rhea" id="RHEA-COMP:12135"/>
        <dbReference type="ChEBI" id="CHEBI:57856"/>
        <dbReference type="ChEBI" id="CHEBI:59789"/>
        <dbReference type="ChEBI" id="CHEBI:90516"/>
        <dbReference type="ChEBI" id="CHEBI:90517"/>
        <dbReference type="EC" id="2.1.1.233"/>
    </reaction>
</comment>
<feature type="binding site" evidence="9">
    <location>
        <position position="38"/>
    </location>
    <ligand>
        <name>S-adenosyl-L-methionine</name>
        <dbReference type="ChEBI" id="CHEBI:59789"/>
    </ligand>
</feature>
<accession>A0AAN9V8S3</accession>
<dbReference type="GO" id="GO:0018423">
    <property type="term" value="F:protein C-terminal leucine carboxyl O-methyltransferase activity"/>
    <property type="evidence" value="ECO:0007669"/>
    <property type="project" value="UniProtKB-EC"/>
</dbReference>
<evidence type="ECO:0000256" key="2">
    <source>
        <dbReference type="ARBA" id="ARBA00010703"/>
    </source>
</evidence>
<dbReference type="EC" id="2.1.1.233" evidence="3 8"/>
<name>A0AAN9V8S3_9PEZI</name>
<comment type="function">
    <text evidence="8">Methylates the carboxyl group of the C-terminal leucine residue of protein phosphatase 2A catalytic subunits to form alpha-leucine ester residues.</text>
</comment>
<proteinExistence type="inferred from homology"/>
<comment type="caution">
    <text evidence="11">The sequence shown here is derived from an EMBL/GenBank/DDBJ whole genome shotgun (WGS) entry which is preliminary data.</text>
</comment>
<dbReference type="Gene3D" id="3.40.50.150">
    <property type="entry name" value="Vaccinia Virus protein VP39"/>
    <property type="match status" value="1"/>
</dbReference>
<evidence type="ECO:0000256" key="4">
    <source>
        <dbReference type="ARBA" id="ARBA00017497"/>
    </source>
</evidence>
<feature type="binding site" evidence="9">
    <location>
        <position position="167"/>
    </location>
    <ligand>
        <name>S-adenosyl-L-methionine</name>
        <dbReference type="ChEBI" id="CHEBI:59789"/>
    </ligand>
</feature>
<dbReference type="SUPFAM" id="SSF53335">
    <property type="entry name" value="S-adenosyl-L-methionine-dependent methyltransferases"/>
    <property type="match status" value="1"/>
</dbReference>
<dbReference type="Proteomes" id="UP001320420">
    <property type="component" value="Unassembled WGS sequence"/>
</dbReference>
<feature type="region of interest" description="Disordered" evidence="10">
    <location>
        <begin position="88"/>
        <end position="123"/>
    </location>
</feature>
<feature type="compositionally biased region" description="Polar residues" evidence="10">
    <location>
        <begin position="110"/>
        <end position="120"/>
    </location>
</feature>
<comment type="similarity">
    <text evidence="2 8">Belongs to the methyltransferase superfamily. LCMT family.</text>
</comment>
<feature type="binding site" evidence="9">
    <location>
        <begin position="141"/>
        <end position="142"/>
    </location>
    <ligand>
        <name>S-adenosyl-L-methionine</name>
        <dbReference type="ChEBI" id="CHEBI:59789"/>
    </ligand>
</feature>
<evidence type="ECO:0000256" key="7">
    <source>
        <dbReference type="ARBA" id="ARBA00022691"/>
    </source>
</evidence>
<keyword evidence="5 8" id="KW-0489">Methyltransferase</keyword>
<gene>
    <name evidence="11" type="primary">PPM1_1</name>
    <name evidence="11" type="ORF">SLS62_002538</name>
</gene>
<dbReference type="InterPro" id="IPR007213">
    <property type="entry name" value="Ppm1/Ppm2/Tcmp"/>
</dbReference>
<dbReference type="PANTHER" id="PTHR13600:SF21">
    <property type="entry name" value="LEUCINE CARBOXYL METHYLTRANSFERASE 1"/>
    <property type="match status" value="1"/>
</dbReference>
<dbReference type="PIRSF" id="PIRSF016305">
    <property type="entry name" value="LCM_mtfrase"/>
    <property type="match status" value="1"/>
</dbReference>
<sequence length="316" mass="33671">MPTGTYARTAALDRLISSFLRGGGGEGGGGKRQIVSLGAGTDTRVFRLFGPQAQPPQTDLIYHEIDFPAVAAKKLQLVRAVPPLRNIVPDPASVPITTTTSEDPNDENGTRTATNSTTCWSSGGGSGELPNGCEYWCHGRDLRDLVRPGAPPLRGLRRDVPTLLVSECCLCYLEAAQSRAVIEYFAGSGEGAGTAGIADLAVVLYEPIRPDDAFGRQMVANLAARRIRMPSLDAYGTAAAQTARLRAAGFEGGAEARTVEDVWREWVPDGEKERVDGLEGLDEVEEWNLLAAHYVVAWGWRGRGFEGWEGGGGGAG</sequence>
<keyword evidence="12" id="KW-1185">Reference proteome</keyword>
<dbReference type="InterPro" id="IPR016651">
    <property type="entry name" value="LCMT1"/>
</dbReference>
<dbReference type="Pfam" id="PF04072">
    <property type="entry name" value="LCM"/>
    <property type="match status" value="1"/>
</dbReference>
<dbReference type="AlphaFoldDB" id="A0AAN9V8S3"/>
<evidence type="ECO:0000313" key="11">
    <source>
        <dbReference type="EMBL" id="KAK7755603.1"/>
    </source>
</evidence>
<evidence type="ECO:0000313" key="12">
    <source>
        <dbReference type="Proteomes" id="UP001320420"/>
    </source>
</evidence>
<dbReference type="GO" id="GO:0032259">
    <property type="term" value="P:methylation"/>
    <property type="evidence" value="ECO:0007669"/>
    <property type="project" value="UniProtKB-KW"/>
</dbReference>
<keyword evidence="7 8" id="KW-0949">S-adenosyl-L-methionine</keyword>
<evidence type="ECO:0000256" key="3">
    <source>
        <dbReference type="ARBA" id="ARBA00012834"/>
    </source>
</evidence>
<keyword evidence="6 8" id="KW-0808">Transferase</keyword>
<dbReference type="EMBL" id="JAKJXP020000012">
    <property type="protein sequence ID" value="KAK7755603.1"/>
    <property type="molecule type" value="Genomic_DNA"/>
</dbReference>
<evidence type="ECO:0000256" key="1">
    <source>
        <dbReference type="ARBA" id="ARBA00000724"/>
    </source>
</evidence>
<dbReference type="PANTHER" id="PTHR13600">
    <property type="entry name" value="LEUCINE CARBOXYL METHYLTRANSFERASE"/>
    <property type="match status" value="1"/>
</dbReference>
<evidence type="ECO:0000256" key="8">
    <source>
        <dbReference type="PIRNR" id="PIRNR016305"/>
    </source>
</evidence>